<gene>
    <name evidence="1" type="ORF">BN874_100024</name>
</gene>
<proteinExistence type="predicted"/>
<evidence type="ECO:0000313" key="2">
    <source>
        <dbReference type="Proteomes" id="UP000019184"/>
    </source>
</evidence>
<accession>A0A7U7J1R2</accession>
<comment type="caution">
    <text evidence="1">The sequence shown here is derived from an EMBL/GenBank/DDBJ whole genome shotgun (WGS) entry which is preliminary data.</text>
</comment>
<sequence>MLHRTPMVMEPASGLGIKYLGYPSTIRLIWKLPRREYRILKGGFHQICTLYATVLRLLHVLVEAGQLVMLLNQQGQNIFP</sequence>
<name>A0A7U7J1R2_9GAMM</name>
<protein>
    <submittedName>
        <fullName evidence="1">Uncharacterized protein</fullName>
    </submittedName>
</protein>
<keyword evidence="2" id="KW-1185">Reference proteome</keyword>
<organism evidence="1 2">
    <name type="scientific">Candidatus Contendobacter odensis Run_B_J11</name>
    <dbReference type="NCBI Taxonomy" id="1400861"/>
    <lineage>
        <taxon>Bacteria</taxon>
        <taxon>Pseudomonadati</taxon>
        <taxon>Pseudomonadota</taxon>
        <taxon>Gammaproteobacteria</taxon>
        <taxon>Candidatus Competibacteraceae</taxon>
        <taxon>Candidatus Contendibacter</taxon>
    </lineage>
</organism>
<evidence type="ECO:0000313" key="1">
    <source>
        <dbReference type="EMBL" id="CDH43071.1"/>
    </source>
</evidence>
<dbReference type="AlphaFoldDB" id="A0A7U7J1R2"/>
<dbReference type="EMBL" id="CBTK010000002">
    <property type="protein sequence ID" value="CDH43071.1"/>
    <property type="molecule type" value="Genomic_DNA"/>
</dbReference>
<reference evidence="1 2" key="1">
    <citation type="journal article" date="2014" name="ISME J.">
        <title>Candidatus Competibacter-lineage genomes retrieved from metagenomes reveal functional metabolic diversity.</title>
        <authorList>
            <person name="McIlroy S.J."/>
            <person name="Albertsen M."/>
            <person name="Andresen E.K."/>
            <person name="Saunders A.M."/>
            <person name="Kristiansen R."/>
            <person name="Stokholm-Bjerregaard M."/>
            <person name="Nielsen K.L."/>
            <person name="Nielsen P.H."/>
        </authorList>
    </citation>
    <scope>NUCLEOTIDE SEQUENCE [LARGE SCALE GENOMIC DNA]</scope>
    <source>
        <strain evidence="1 2">Run_B_J11</strain>
    </source>
</reference>
<dbReference type="Proteomes" id="UP000019184">
    <property type="component" value="Unassembled WGS sequence"/>
</dbReference>